<evidence type="ECO:0000313" key="3">
    <source>
        <dbReference type="Proteomes" id="UP000014285"/>
    </source>
</evidence>
<reference evidence="2 3" key="1">
    <citation type="journal article" date="2013" name="PLoS ONE">
        <title>Lactobacillus paracasei comparative genomics: towards species pan-genome definition and exploitation of diversity.</title>
        <authorList>
            <person name="Smokvina T."/>
            <person name="Wels M."/>
            <person name="Polka J."/>
            <person name="Chervaux C."/>
            <person name="Brisse S."/>
            <person name="Boekhorst J."/>
            <person name="van Hylckama Vlieg J.E."/>
            <person name="Siezen R.J."/>
        </authorList>
    </citation>
    <scope>NUCLEOTIDE SEQUENCE [LARGE SCALE GENOMIC DNA]</scope>
    <source>
        <strain evidence="2 3">Lpl14</strain>
    </source>
</reference>
<dbReference type="EMBL" id="ANKB01000100">
    <property type="protein sequence ID" value="EPC62593.1"/>
    <property type="molecule type" value="Genomic_DNA"/>
</dbReference>
<organism evidence="2 3">
    <name type="scientific">Lacticaseibacillus paracasei subsp. tolerans Lpl14</name>
    <dbReference type="NCBI Taxonomy" id="1256229"/>
    <lineage>
        <taxon>Bacteria</taxon>
        <taxon>Bacillati</taxon>
        <taxon>Bacillota</taxon>
        <taxon>Bacilli</taxon>
        <taxon>Lactobacillales</taxon>
        <taxon>Lactobacillaceae</taxon>
        <taxon>Lacticaseibacillus</taxon>
    </lineage>
</organism>
<dbReference type="Proteomes" id="UP000014285">
    <property type="component" value="Unassembled WGS sequence"/>
</dbReference>
<name>A0A829GQW9_LACPA</name>
<evidence type="ECO:0000256" key="1">
    <source>
        <dbReference type="SAM" id="MobiDB-lite"/>
    </source>
</evidence>
<comment type="caution">
    <text evidence="2">The sequence shown here is derived from an EMBL/GenBank/DDBJ whole genome shotgun (WGS) entry which is preliminary data.</text>
</comment>
<feature type="non-terminal residue" evidence="2">
    <location>
        <position position="1"/>
    </location>
</feature>
<gene>
    <name evidence="2" type="ORF">Lpl14_14746</name>
</gene>
<sequence>GDTAVKISELNNDFDTLFTAAFDKKAAEYLAQIDELKDRGIKRILESGISNEETKDRLKRDFENKIKIIRNAAQNAVTLNEVVAKPAQAHAQLDQLSEGIQAEIEREVELAKPVFTKDDNDKDDDYEINPPTPKPEPKLKPKDEKFIKLDQVLRRGDYKLEDSADVAELTAEFKRLLEAQLSDNTIVTLQVD</sequence>
<proteinExistence type="predicted"/>
<evidence type="ECO:0000313" key="2">
    <source>
        <dbReference type="EMBL" id="EPC62593.1"/>
    </source>
</evidence>
<dbReference type="AlphaFoldDB" id="A0A829GQW9"/>
<protein>
    <submittedName>
        <fullName evidence="2">Uncharacterized protein</fullName>
    </submittedName>
</protein>
<feature type="region of interest" description="Disordered" evidence="1">
    <location>
        <begin position="112"/>
        <end position="143"/>
    </location>
</feature>
<accession>A0A829GQW9</accession>